<sequence length="468" mass="51805">MNKLKLTLLLTLLTIVSVVAKEYNIATYGAINDGKTVNTIAVQKAIDDCNKNGGGTVMIDGGGIYVIGTIFMKSNVTLHVDNGTVLQGSANQNDYPLEGVHKNMYKGEISKNACLIYAENATSIAFEGHGTIDGNGHYKNFPRKAKIMRPMLIRLKDCSNISLRDIHLINPAAWTSAFLYCNNITVDGITIISRANFNGDGLDFDGCQNVRVSNSNFDNSDDCICLQTSLPEKPCRNVTITNCNFTTKWGGIRIGLLSRGDIEYVTVSNCTFRDIQDSGLKIQQNEGGNMSHMTFSNLVMENVPRPIFMTFCQQIASVETPNGEYEPLKRMHNMKFDNIIVDNSKGDKHSAFFLTGIPGHEIEDISISNVDFIVSGGGTIEDAGKLDVKEYTLDNMKRWPEFYVVEGLPAYGIYARHLNGLNLQNISIKTNTEDKRVPVILNHVKNHYGRNLKANGKVLKKSDILIQN</sequence>
<dbReference type="EMBL" id="FNNJ01000001">
    <property type="protein sequence ID" value="SDW35430.1"/>
    <property type="molecule type" value="Genomic_DNA"/>
</dbReference>
<protein>
    <submittedName>
        <fullName evidence="6">Glycosyl hydrolases family 28</fullName>
    </submittedName>
</protein>
<evidence type="ECO:0000256" key="3">
    <source>
        <dbReference type="ARBA" id="ARBA00023295"/>
    </source>
</evidence>
<dbReference type="GO" id="GO:0004650">
    <property type="term" value="F:polygalacturonase activity"/>
    <property type="evidence" value="ECO:0007669"/>
    <property type="project" value="InterPro"/>
</dbReference>
<organism evidence="6 7">
    <name type="scientific">Lutibacter oricola</name>
    <dbReference type="NCBI Taxonomy" id="762486"/>
    <lineage>
        <taxon>Bacteria</taxon>
        <taxon>Pseudomonadati</taxon>
        <taxon>Bacteroidota</taxon>
        <taxon>Flavobacteriia</taxon>
        <taxon>Flavobacteriales</taxon>
        <taxon>Flavobacteriaceae</taxon>
        <taxon>Lutibacter</taxon>
    </lineage>
</organism>
<dbReference type="Gene3D" id="2.160.20.10">
    <property type="entry name" value="Single-stranded right-handed beta-helix, Pectin lyase-like"/>
    <property type="match status" value="1"/>
</dbReference>
<evidence type="ECO:0000313" key="6">
    <source>
        <dbReference type="EMBL" id="SDW35430.1"/>
    </source>
</evidence>
<reference evidence="7" key="1">
    <citation type="submission" date="2016-10" db="EMBL/GenBank/DDBJ databases">
        <authorList>
            <person name="Varghese N."/>
            <person name="Submissions S."/>
        </authorList>
    </citation>
    <scope>NUCLEOTIDE SEQUENCE [LARGE SCALE GENOMIC DNA]</scope>
    <source>
        <strain evidence="7">DSM 24956</strain>
    </source>
</reference>
<accession>A0A1H2SV33</accession>
<comment type="similarity">
    <text evidence="1 4">Belongs to the glycosyl hydrolase 28 family.</text>
</comment>
<dbReference type="PANTHER" id="PTHR31339">
    <property type="entry name" value="PECTIN LYASE-RELATED"/>
    <property type="match status" value="1"/>
</dbReference>
<dbReference type="STRING" id="762486.SAMN05444411_101549"/>
<keyword evidence="7" id="KW-1185">Reference proteome</keyword>
<dbReference type="GO" id="GO:0005975">
    <property type="term" value="P:carbohydrate metabolic process"/>
    <property type="evidence" value="ECO:0007669"/>
    <property type="project" value="InterPro"/>
</dbReference>
<proteinExistence type="inferred from homology"/>
<dbReference type="InterPro" id="IPR011050">
    <property type="entry name" value="Pectin_lyase_fold/virulence"/>
</dbReference>
<dbReference type="OrthoDB" id="9795222at2"/>
<dbReference type="PANTHER" id="PTHR31339:SF9">
    <property type="entry name" value="PLASMIN AND FIBRONECTIN-BINDING PROTEIN A"/>
    <property type="match status" value="1"/>
</dbReference>
<evidence type="ECO:0000256" key="1">
    <source>
        <dbReference type="ARBA" id="ARBA00008834"/>
    </source>
</evidence>
<dbReference type="Proteomes" id="UP000199595">
    <property type="component" value="Unassembled WGS sequence"/>
</dbReference>
<keyword evidence="2 4" id="KW-0378">Hydrolase</keyword>
<gene>
    <name evidence="6" type="ORF">SAMN05444411_101549</name>
</gene>
<dbReference type="Pfam" id="PF00295">
    <property type="entry name" value="Glyco_hydro_28"/>
    <property type="match status" value="1"/>
</dbReference>
<dbReference type="InterPro" id="IPR000743">
    <property type="entry name" value="Glyco_hydro_28"/>
</dbReference>
<keyword evidence="5" id="KW-0732">Signal</keyword>
<dbReference type="InterPro" id="IPR006626">
    <property type="entry name" value="PbH1"/>
</dbReference>
<dbReference type="InterPro" id="IPR012334">
    <property type="entry name" value="Pectin_lyas_fold"/>
</dbReference>
<evidence type="ECO:0000256" key="2">
    <source>
        <dbReference type="ARBA" id="ARBA00022801"/>
    </source>
</evidence>
<name>A0A1H2SV33_9FLAO</name>
<feature type="chain" id="PRO_5011558428" evidence="5">
    <location>
        <begin position="21"/>
        <end position="468"/>
    </location>
</feature>
<dbReference type="RefSeq" id="WP_090119445.1">
    <property type="nucleotide sequence ID" value="NZ_FNNJ01000001.1"/>
</dbReference>
<keyword evidence="3 4" id="KW-0326">Glycosidase</keyword>
<evidence type="ECO:0000256" key="4">
    <source>
        <dbReference type="RuleBase" id="RU361169"/>
    </source>
</evidence>
<evidence type="ECO:0000256" key="5">
    <source>
        <dbReference type="SAM" id="SignalP"/>
    </source>
</evidence>
<dbReference type="AlphaFoldDB" id="A0A1H2SV33"/>
<dbReference type="InterPro" id="IPR051801">
    <property type="entry name" value="GH28_Enzymes"/>
</dbReference>
<feature type="signal peptide" evidence="5">
    <location>
        <begin position="1"/>
        <end position="20"/>
    </location>
</feature>
<evidence type="ECO:0000313" key="7">
    <source>
        <dbReference type="Proteomes" id="UP000199595"/>
    </source>
</evidence>
<dbReference type="SMART" id="SM00710">
    <property type="entry name" value="PbH1"/>
    <property type="match status" value="5"/>
</dbReference>
<dbReference type="SUPFAM" id="SSF51126">
    <property type="entry name" value="Pectin lyase-like"/>
    <property type="match status" value="1"/>
</dbReference>